<comment type="similarity">
    <text evidence="5 6">Belongs to the XseA family.</text>
</comment>
<dbReference type="InterPro" id="IPR025824">
    <property type="entry name" value="OB-fold_nuc-bd_dom"/>
</dbReference>
<dbReference type="InterPro" id="IPR003753">
    <property type="entry name" value="Exonuc_VII_L"/>
</dbReference>
<evidence type="ECO:0000313" key="10">
    <source>
        <dbReference type="EMBL" id="GAV19505.1"/>
    </source>
</evidence>
<keyword evidence="1 5" id="KW-0963">Cytoplasm</keyword>
<accession>A0A1L8CKT7</accession>
<comment type="subcellular location">
    <subcellularLocation>
        <location evidence="5 6">Cytoplasm</location>
    </subcellularLocation>
</comment>
<keyword evidence="11" id="KW-1185">Reference proteome</keyword>
<evidence type="ECO:0000256" key="5">
    <source>
        <dbReference type="HAMAP-Rule" id="MF_00378"/>
    </source>
</evidence>
<dbReference type="GO" id="GO:0005737">
    <property type="term" value="C:cytoplasm"/>
    <property type="evidence" value="ECO:0007669"/>
    <property type="project" value="UniProtKB-SubCell"/>
</dbReference>
<dbReference type="GO" id="GO:0006308">
    <property type="term" value="P:DNA catabolic process"/>
    <property type="evidence" value="ECO:0007669"/>
    <property type="project" value="UniProtKB-UniRule"/>
</dbReference>
<dbReference type="RefSeq" id="WP_072658679.1">
    <property type="nucleotide sequence ID" value="NZ_BDFD01000002.1"/>
</dbReference>
<dbReference type="InterPro" id="IPR020579">
    <property type="entry name" value="Exonuc_VII_lsu_C"/>
</dbReference>
<dbReference type="EMBL" id="BDFD01000002">
    <property type="protein sequence ID" value="GAV19505.1"/>
    <property type="molecule type" value="Genomic_DNA"/>
</dbReference>
<dbReference type="GO" id="GO:0003676">
    <property type="term" value="F:nucleic acid binding"/>
    <property type="evidence" value="ECO:0007669"/>
    <property type="project" value="InterPro"/>
</dbReference>
<evidence type="ECO:0000256" key="6">
    <source>
        <dbReference type="RuleBase" id="RU004355"/>
    </source>
</evidence>
<evidence type="ECO:0000256" key="4">
    <source>
        <dbReference type="ARBA" id="ARBA00022839"/>
    </source>
</evidence>
<comment type="function">
    <text evidence="5">Bidirectionally degrades single-stranded DNA into large acid-insoluble oligonucleotides, which are then degraded further into small acid-soluble oligonucleotides.</text>
</comment>
<name>A0A1L8CKT7_9PROT</name>
<protein>
    <recommendedName>
        <fullName evidence="5">Exodeoxyribonuclease 7 large subunit</fullName>
        <ecNumber evidence="5">3.1.11.6</ecNumber>
    </recommendedName>
    <alternativeName>
        <fullName evidence="5">Exodeoxyribonuclease VII large subunit</fullName>
        <shortName evidence="5">Exonuclease VII large subunit</shortName>
    </alternativeName>
</protein>
<evidence type="ECO:0000259" key="9">
    <source>
        <dbReference type="Pfam" id="PF13742"/>
    </source>
</evidence>
<sequence length="469" mass="52587">MSSDPKVLSVTELTAHIKQVLEQGFSQVRLIGEVSRLTSPASGHLYFTIKDAHAAISAVVWRSTAMRLKNRPEEGGEFIFSGHLSLYEPRGSYQLIVTRIEVAGAGQLADEYERRKQLFAERGWFDSNAKLAIPTLPRHIGIITSATAAAFGDVKKVLATRPAWLELTLSPAVVQGSTAPRSIATAMSKISAMSHPPDVLLIIRGGGSMEDLWCFNDETVVKAIVDCPIPVISGIGHEIDITLADLAADVRAATPSNAAEICCPAKDELREQLPRLSSLSRLIRQHAGQLSRTHDNLQQRQTSSWQRQMDARHHQSEQSLRRLSHAAQINIQQMRQPLRQIEKRLFPLQPGQRLQQQRALWNDRRHELAQGLKFALQHRRRHLDFSRQQLHDQTRQLQRIQQRFAVLSGKLSELSPEKVLDRGYSLNYAADGSLITRAMQLKTGDAMQIRFRDGAANTRIESITKEKNS</sequence>
<dbReference type="Pfam" id="PF13742">
    <property type="entry name" value="tRNA_anti_2"/>
    <property type="match status" value="1"/>
</dbReference>
<dbReference type="AlphaFoldDB" id="A0A1L8CKT7"/>
<evidence type="ECO:0000259" key="8">
    <source>
        <dbReference type="Pfam" id="PF02601"/>
    </source>
</evidence>
<dbReference type="STRING" id="1921010.MMIC_P0439"/>
<evidence type="ECO:0000256" key="3">
    <source>
        <dbReference type="ARBA" id="ARBA00022801"/>
    </source>
</evidence>
<keyword evidence="2 5" id="KW-0540">Nuclease</keyword>
<keyword evidence="3 5" id="KW-0378">Hydrolase</keyword>
<dbReference type="CDD" id="cd04489">
    <property type="entry name" value="ExoVII_LU_OBF"/>
    <property type="match status" value="1"/>
</dbReference>
<proteinExistence type="inferred from homology"/>
<dbReference type="GO" id="GO:0008855">
    <property type="term" value="F:exodeoxyribonuclease VII activity"/>
    <property type="evidence" value="ECO:0007669"/>
    <property type="project" value="UniProtKB-UniRule"/>
</dbReference>
<keyword evidence="4 5" id="KW-0269">Exonuclease</keyword>
<feature type="domain" description="OB-fold nucleic acid binding" evidence="9">
    <location>
        <begin position="8"/>
        <end position="101"/>
    </location>
</feature>
<dbReference type="HAMAP" id="MF_00378">
    <property type="entry name" value="Exonuc_7_L"/>
    <property type="match status" value="1"/>
</dbReference>
<comment type="catalytic activity">
    <reaction evidence="5 6">
        <text>Exonucleolytic cleavage in either 5'- to 3'- or 3'- to 5'-direction to yield nucleoside 5'-phosphates.</text>
        <dbReference type="EC" id="3.1.11.6"/>
    </reaction>
</comment>
<comment type="subunit">
    <text evidence="5">Heterooligomer composed of large and small subunits.</text>
</comment>
<dbReference type="Pfam" id="PF02601">
    <property type="entry name" value="Exonuc_VII_L"/>
    <property type="match status" value="1"/>
</dbReference>
<evidence type="ECO:0000313" key="11">
    <source>
        <dbReference type="Proteomes" id="UP000231632"/>
    </source>
</evidence>
<feature type="region of interest" description="Disordered" evidence="7">
    <location>
        <begin position="290"/>
        <end position="317"/>
    </location>
</feature>
<dbReference type="PANTHER" id="PTHR30008:SF0">
    <property type="entry name" value="EXODEOXYRIBONUCLEASE 7 LARGE SUBUNIT"/>
    <property type="match status" value="1"/>
</dbReference>
<dbReference type="PANTHER" id="PTHR30008">
    <property type="entry name" value="EXODEOXYRIBONUCLEASE 7 LARGE SUBUNIT"/>
    <property type="match status" value="1"/>
</dbReference>
<feature type="compositionally biased region" description="Polar residues" evidence="7">
    <location>
        <begin position="298"/>
        <end position="307"/>
    </location>
</feature>
<dbReference type="NCBIfam" id="TIGR00237">
    <property type="entry name" value="xseA"/>
    <property type="match status" value="1"/>
</dbReference>
<dbReference type="OrthoDB" id="5288235at2"/>
<reference evidence="10 11" key="1">
    <citation type="journal article" date="2017" name="Arch. Microbiol.">
        <title>Mariprofundus micogutta sp. nov., a novel iron-oxidizing zetaproteobacterium isolated from a deep-sea hydrothermal field at the Bayonnaise knoll of the Izu-Ogasawara arc, and a description of Mariprofundales ord. nov. and Zetaproteobacteria classis nov.</title>
        <authorList>
            <person name="Makita H."/>
            <person name="Tanaka E."/>
            <person name="Mitsunobu S."/>
            <person name="Miyazaki M."/>
            <person name="Nunoura T."/>
            <person name="Uematsu K."/>
            <person name="Takaki Y."/>
            <person name="Nishi S."/>
            <person name="Shimamura S."/>
            <person name="Takai K."/>
        </authorList>
    </citation>
    <scope>NUCLEOTIDE SEQUENCE [LARGE SCALE GENOMIC DNA]</scope>
    <source>
        <strain evidence="10 11">ET2</strain>
    </source>
</reference>
<organism evidence="10 11">
    <name type="scientific">Mariprofundus micogutta</name>
    <dbReference type="NCBI Taxonomy" id="1921010"/>
    <lineage>
        <taxon>Bacteria</taxon>
        <taxon>Pseudomonadati</taxon>
        <taxon>Pseudomonadota</taxon>
        <taxon>Candidatius Mariprofundia</taxon>
        <taxon>Mariprofundales</taxon>
        <taxon>Mariprofundaceae</taxon>
        <taxon>Mariprofundus</taxon>
    </lineage>
</organism>
<dbReference type="GO" id="GO:0009318">
    <property type="term" value="C:exodeoxyribonuclease VII complex"/>
    <property type="evidence" value="ECO:0007669"/>
    <property type="project" value="UniProtKB-UniRule"/>
</dbReference>
<feature type="domain" description="Exonuclease VII large subunit C-terminal" evidence="8">
    <location>
        <begin position="124"/>
        <end position="458"/>
    </location>
</feature>
<dbReference type="Proteomes" id="UP000231632">
    <property type="component" value="Unassembled WGS sequence"/>
</dbReference>
<evidence type="ECO:0000256" key="1">
    <source>
        <dbReference type="ARBA" id="ARBA00022490"/>
    </source>
</evidence>
<gene>
    <name evidence="5" type="primary">xseA</name>
    <name evidence="10" type="ORF">MMIC_P0439</name>
</gene>
<dbReference type="EC" id="3.1.11.6" evidence="5"/>
<comment type="caution">
    <text evidence="10">The sequence shown here is derived from an EMBL/GenBank/DDBJ whole genome shotgun (WGS) entry which is preliminary data.</text>
</comment>
<evidence type="ECO:0000256" key="2">
    <source>
        <dbReference type="ARBA" id="ARBA00022722"/>
    </source>
</evidence>
<evidence type="ECO:0000256" key="7">
    <source>
        <dbReference type="SAM" id="MobiDB-lite"/>
    </source>
</evidence>